<dbReference type="AlphaFoldDB" id="A0A6A5UZU5"/>
<feature type="compositionally biased region" description="Basic residues" evidence="1">
    <location>
        <begin position="47"/>
        <end position="71"/>
    </location>
</feature>
<evidence type="ECO:0000313" key="3">
    <source>
        <dbReference type="Proteomes" id="UP000800036"/>
    </source>
</evidence>
<gene>
    <name evidence="2" type="ORF">BU23DRAFT_650187</name>
</gene>
<feature type="region of interest" description="Disordered" evidence="1">
    <location>
        <begin position="41"/>
        <end position="74"/>
    </location>
</feature>
<name>A0A6A5UZU5_9PLEO</name>
<dbReference type="Proteomes" id="UP000800036">
    <property type="component" value="Unassembled WGS sequence"/>
</dbReference>
<protein>
    <submittedName>
        <fullName evidence="2">Uncharacterized protein</fullName>
    </submittedName>
</protein>
<keyword evidence="3" id="KW-1185">Reference proteome</keyword>
<evidence type="ECO:0000256" key="1">
    <source>
        <dbReference type="SAM" id="MobiDB-lite"/>
    </source>
</evidence>
<proteinExistence type="predicted"/>
<organism evidence="2 3">
    <name type="scientific">Bimuria novae-zelandiae CBS 107.79</name>
    <dbReference type="NCBI Taxonomy" id="1447943"/>
    <lineage>
        <taxon>Eukaryota</taxon>
        <taxon>Fungi</taxon>
        <taxon>Dikarya</taxon>
        <taxon>Ascomycota</taxon>
        <taxon>Pezizomycotina</taxon>
        <taxon>Dothideomycetes</taxon>
        <taxon>Pleosporomycetidae</taxon>
        <taxon>Pleosporales</taxon>
        <taxon>Massarineae</taxon>
        <taxon>Didymosphaeriaceae</taxon>
        <taxon>Bimuria</taxon>
    </lineage>
</organism>
<evidence type="ECO:0000313" key="2">
    <source>
        <dbReference type="EMBL" id="KAF1970274.1"/>
    </source>
</evidence>
<sequence>MDRLVRSVVSDQSSKDTQKLRQLLYHLSVENELLKHDNDGLRQLSYTRRKSSKKSVQRERQRRRQRRRRELKRQLSALPRSLPITLKRLYNYPKGVREKLLSHLHRAESVRNVLLMLRMLGRPQRAHLLP</sequence>
<reference evidence="2" key="1">
    <citation type="journal article" date="2020" name="Stud. Mycol.">
        <title>101 Dothideomycetes genomes: a test case for predicting lifestyles and emergence of pathogens.</title>
        <authorList>
            <person name="Haridas S."/>
            <person name="Albert R."/>
            <person name="Binder M."/>
            <person name="Bloem J."/>
            <person name="Labutti K."/>
            <person name="Salamov A."/>
            <person name="Andreopoulos B."/>
            <person name="Baker S."/>
            <person name="Barry K."/>
            <person name="Bills G."/>
            <person name="Bluhm B."/>
            <person name="Cannon C."/>
            <person name="Castanera R."/>
            <person name="Culley D."/>
            <person name="Daum C."/>
            <person name="Ezra D."/>
            <person name="Gonzalez J."/>
            <person name="Henrissat B."/>
            <person name="Kuo A."/>
            <person name="Liang C."/>
            <person name="Lipzen A."/>
            <person name="Lutzoni F."/>
            <person name="Magnuson J."/>
            <person name="Mondo S."/>
            <person name="Nolan M."/>
            <person name="Ohm R."/>
            <person name="Pangilinan J."/>
            <person name="Park H.-J."/>
            <person name="Ramirez L."/>
            <person name="Alfaro M."/>
            <person name="Sun H."/>
            <person name="Tritt A."/>
            <person name="Yoshinaga Y."/>
            <person name="Zwiers L.-H."/>
            <person name="Turgeon B."/>
            <person name="Goodwin S."/>
            <person name="Spatafora J."/>
            <person name="Crous P."/>
            <person name="Grigoriev I."/>
        </authorList>
    </citation>
    <scope>NUCLEOTIDE SEQUENCE</scope>
    <source>
        <strain evidence="2">CBS 107.79</strain>
    </source>
</reference>
<dbReference type="EMBL" id="ML976702">
    <property type="protein sequence ID" value="KAF1970274.1"/>
    <property type="molecule type" value="Genomic_DNA"/>
</dbReference>
<dbReference type="OrthoDB" id="3796516at2759"/>
<accession>A0A6A5UZU5</accession>